<feature type="transmembrane region" description="Helical" evidence="7">
    <location>
        <begin position="283"/>
        <end position="303"/>
    </location>
</feature>
<comment type="caution">
    <text evidence="9">The sequence shown here is derived from an EMBL/GenBank/DDBJ whole genome shotgun (WGS) entry which is preliminary data.</text>
</comment>
<evidence type="ECO:0000256" key="2">
    <source>
        <dbReference type="ARBA" id="ARBA00022448"/>
    </source>
</evidence>
<feature type="transmembrane region" description="Helical" evidence="7">
    <location>
        <begin position="345"/>
        <end position="371"/>
    </location>
</feature>
<dbReference type="InterPro" id="IPR011701">
    <property type="entry name" value="MFS"/>
</dbReference>
<comment type="subcellular location">
    <subcellularLocation>
        <location evidence="1">Cell membrane</location>
        <topology evidence="1">Multi-pass membrane protein</topology>
    </subcellularLocation>
</comment>
<reference evidence="9 10" key="1">
    <citation type="submission" date="2020-03" db="EMBL/GenBank/DDBJ databases">
        <title>Two novel Motilibacter sp.</title>
        <authorList>
            <person name="Liu S."/>
        </authorList>
    </citation>
    <scope>NUCLEOTIDE SEQUENCE [LARGE SCALE GENOMIC DNA]</scope>
    <source>
        <strain evidence="9 10">E257</strain>
    </source>
</reference>
<keyword evidence="2" id="KW-0813">Transport</keyword>
<dbReference type="EMBL" id="JAANNP010000015">
    <property type="protein sequence ID" value="NHC15074.1"/>
    <property type="molecule type" value="Genomic_DNA"/>
</dbReference>
<dbReference type="InterPro" id="IPR050171">
    <property type="entry name" value="MFS_Transporters"/>
</dbReference>
<accession>A0ABX0GZR2</accession>
<evidence type="ECO:0000256" key="7">
    <source>
        <dbReference type="SAM" id="Phobius"/>
    </source>
</evidence>
<evidence type="ECO:0000256" key="6">
    <source>
        <dbReference type="ARBA" id="ARBA00023136"/>
    </source>
</evidence>
<feature type="transmembrane region" description="Helical" evidence="7">
    <location>
        <begin position="143"/>
        <end position="168"/>
    </location>
</feature>
<evidence type="ECO:0000256" key="3">
    <source>
        <dbReference type="ARBA" id="ARBA00022475"/>
    </source>
</evidence>
<feature type="transmembrane region" description="Helical" evidence="7">
    <location>
        <begin position="84"/>
        <end position="102"/>
    </location>
</feature>
<feature type="transmembrane region" description="Helical" evidence="7">
    <location>
        <begin position="377"/>
        <end position="397"/>
    </location>
</feature>
<feature type="transmembrane region" description="Helical" evidence="7">
    <location>
        <begin position="220"/>
        <end position="241"/>
    </location>
</feature>
<feature type="transmembrane region" description="Helical" evidence="7">
    <location>
        <begin position="50"/>
        <end position="72"/>
    </location>
</feature>
<evidence type="ECO:0000313" key="10">
    <source>
        <dbReference type="Proteomes" id="UP000800981"/>
    </source>
</evidence>
<evidence type="ECO:0000256" key="1">
    <source>
        <dbReference type="ARBA" id="ARBA00004651"/>
    </source>
</evidence>
<dbReference type="InterPro" id="IPR020846">
    <property type="entry name" value="MFS_dom"/>
</dbReference>
<keyword evidence="5 7" id="KW-1133">Transmembrane helix</keyword>
<evidence type="ECO:0000259" key="8">
    <source>
        <dbReference type="PROSITE" id="PS50850"/>
    </source>
</evidence>
<sequence length="406" mass="40715">MDTPRPAARTRHLPRTPAFWLVALSLLVLTSAAGAPSPLYVVYQQRWGFSSLTLTAVFAVYAVALLAALLTVGGLSDFVGRKPMLVVGLVLDAAAMGVFWAADGVGWLVAARIVQGVAIGAALGVLSAYLIDLQPAHNPKLGALVNSAGSTVGLAAGALLAGVLVEYAPAPMHLVYAVLGAALLLLVPVALALPETVSRAPGALAALRPRVAVPPAARRAFLVAAPVVVATWAMGGLYLSLGPSLAVGVLGLESHLVGGIVVATLMAPGAVASVVVRDVAPRAVMRGGAGVLVAGTAVTLVALDLGLTPLFFVGTAVAGLGFGSAFLGAFKSLVALAAPHERAELFSAVFVVSYLAFSIPAVVAGVVVPSAGLRTTATAYGVVVILLALVAALPRAARPRALALSS</sequence>
<evidence type="ECO:0000256" key="4">
    <source>
        <dbReference type="ARBA" id="ARBA00022692"/>
    </source>
</evidence>
<keyword evidence="10" id="KW-1185">Reference proteome</keyword>
<feature type="transmembrane region" description="Helical" evidence="7">
    <location>
        <begin position="174"/>
        <end position="193"/>
    </location>
</feature>
<keyword evidence="6 7" id="KW-0472">Membrane</keyword>
<evidence type="ECO:0000313" key="9">
    <source>
        <dbReference type="EMBL" id="NHC15074.1"/>
    </source>
</evidence>
<feature type="transmembrane region" description="Helical" evidence="7">
    <location>
        <begin position="256"/>
        <end position="276"/>
    </location>
</feature>
<dbReference type="InterPro" id="IPR005829">
    <property type="entry name" value="Sugar_transporter_CS"/>
</dbReference>
<dbReference type="Proteomes" id="UP000800981">
    <property type="component" value="Unassembled WGS sequence"/>
</dbReference>
<organism evidence="9 10">
    <name type="scientific">Motilibacter deserti</name>
    <dbReference type="NCBI Taxonomy" id="2714956"/>
    <lineage>
        <taxon>Bacteria</taxon>
        <taxon>Bacillati</taxon>
        <taxon>Actinomycetota</taxon>
        <taxon>Actinomycetes</taxon>
        <taxon>Motilibacterales</taxon>
        <taxon>Motilibacteraceae</taxon>
        <taxon>Motilibacter</taxon>
    </lineage>
</organism>
<feature type="domain" description="Major facilitator superfamily (MFS) profile" evidence="8">
    <location>
        <begin position="18"/>
        <end position="399"/>
    </location>
</feature>
<dbReference type="SUPFAM" id="SSF103473">
    <property type="entry name" value="MFS general substrate transporter"/>
    <property type="match status" value="1"/>
</dbReference>
<feature type="transmembrane region" description="Helical" evidence="7">
    <location>
        <begin position="108"/>
        <end position="131"/>
    </location>
</feature>
<dbReference type="PANTHER" id="PTHR23517">
    <property type="entry name" value="RESISTANCE PROTEIN MDTM, PUTATIVE-RELATED-RELATED"/>
    <property type="match status" value="1"/>
</dbReference>
<keyword evidence="4 7" id="KW-0812">Transmembrane</keyword>
<dbReference type="RefSeq" id="WP_166283203.1">
    <property type="nucleotide sequence ID" value="NZ_JAANNP010000015.1"/>
</dbReference>
<dbReference type="InterPro" id="IPR036259">
    <property type="entry name" value="MFS_trans_sf"/>
</dbReference>
<dbReference type="Gene3D" id="1.20.1250.20">
    <property type="entry name" value="MFS general substrate transporter like domains"/>
    <property type="match status" value="1"/>
</dbReference>
<dbReference type="PROSITE" id="PS50850">
    <property type="entry name" value="MFS"/>
    <property type="match status" value="1"/>
</dbReference>
<proteinExistence type="predicted"/>
<dbReference type="PROSITE" id="PS00216">
    <property type="entry name" value="SUGAR_TRANSPORT_1"/>
    <property type="match status" value="1"/>
</dbReference>
<dbReference type="Pfam" id="PF07690">
    <property type="entry name" value="MFS_1"/>
    <property type="match status" value="1"/>
</dbReference>
<protein>
    <submittedName>
        <fullName evidence="9">MFS transporter</fullName>
    </submittedName>
</protein>
<feature type="transmembrane region" description="Helical" evidence="7">
    <location>
        <begin position="309"/>
        <end position="333"/>
    </location>
</feature>
<dbReference type="PANTHER" id="PTHR23517:SF13">
    <property type="entry name" value="MAJOR FACILITATOR SUPERFAMILY MFS_1"/>
    <property type="match status" value="1"/>
</dbReference>
<name>A0ABX0GZR2_9ACTN</name>
<gene>
    <name evidence="9" type="ORF">G9H71_14895</name>
</gene>
<keyword evidence="3" id="KW-1003">Cell membrane</keyword>
<evidence type="ECO:0000256" key="5">
    <source>
        <dbReference type="ARBA" id="ARBA00022989"/>
    </source>
</evidence>